<keyword evidence="3" id="KW-1185">Reference proteome</keyword>
<dbReference type="Proteomes" id="UP000063699">
    <property type="component" value="Chromosome"/>
</dbReference>
<dbReference type="KEGG" id="kphy:AOZ06_36405"/>
<evidence type="ECO:0000313" key="3">
    <source>
        <dbReference type="Proteomes" id="UP000063699"/>
    </source>
</evidence>
<feature type="region of interest" description="Disordered" evidence="1">
    <location>
        <begin position="90"/>
        <end position="141"/>
    </location>
</feature>
<evidence type="ECO:0000256" key="1">
    <source>
        <dbReference type="SAM" id="MobiDB-lite"/>
    </source>
</evidence>
<organism evidence="2 3">
    <name type="scientific">Kibdelosporangium phytohabitans</name>
    <dbReference type="NCBI Taxonomy" id="860235"/>
    <lineage>
        <taxon>Bacteria</taxon>
        <taxon>Bacillati</taxon>
        <taxon>Actinomycetota</taxon>
        <taxon>Actinomycetes</taxon>
        <taxon>Pseudonocardiales</taxon>
        <taxon>Pseudonocardiaceae</taxon>
        <taxon>Kibdelosporangium</taxon>
    </lineage>
</organism>
<reference evidence="2 3" key="1">
    <citation type="submission" date="2015-07" db="EMBL/GenBank/DDBJ databases">
        <title>Genome sequencing of Kibdelosporangium phytohabitans.</title>
        <authorList>
            <person name="Qin S."/>
            <person name="Xing K."/>
        </authorList>
    </citation>
    <scope>NUCLEOTIDE SEQUENCE [LARGE SCALE GENOMIC DNA]</scope>
    <source>
        <strain evidence="2 3">KLBMP1111</strain>
    </source>
</reference>
<gene>
    <name evidence="2" type="ORF">AOZ06_36405</name>
</gene>
<proteinExistence type="predicted"/>
<sequence length="141" mass="14765">MPQGTFRAQANGIDERGDIIGEAVYDGTFRAVTWIRDAPGEHGHEKVYRMVPLPLPPNATSSVGHGIAGTGAVGEVHIDDSPAPRAVKWTTDGQVVDPGVPAGRASSSATRISSNGWIAGRANGDDPDKEIPTPASRWSLS</sequence>
<dbReference type="RefSeq" id="WP_054293528.1">
    <property type="nucleotide sequence ID" value="NZ_CP012752.1"/>
</dbReference>
<name>A0A0N9IA74_9PSEU</name>
<accession>A0A0N9IA74</accession>
<protein>
    <submittedName>
        <fullName evidence="2">Uncharacterized protein</fullName>
    </submittedName>
</protein>
<feature type="compositionally biased region" description="Polar residues" evidence="1">
    <location>
        <begin position="105"/>
        <end position="116"/>
    </location>
</feature>
<dbReference type="OrthoDB" id="4310309at2"/>
<dbReference type="EMBL" id="CP012752">
    <property type="protein sequence ID" value="ALG11627.1"/>
    <property type="molecule type" value="Genomic_DNA"/>
</dbReference>
<evidence type="ECO:0000313" key="2">
    <source>
        <dbReference type="EMBL" id="ALG11627.1"/>
    </source>
</evidence>
<dbReference type="AlphaFoldDB" id="A0A0N9IA74"/>